<dbReference type="AlphaFoldDB" id="A0A9P4PS22"/>
<feature type="region of interest" description="Disordered" evidence="1">
    <location>
        <begin position="264"/>
        <end position="329"/>
    </location>
</feature>
<keyword evidence="3" id="KW-1185">Reference proteome</keyword>
<proteinExistence type="predicted"/>
<feature type="compositionally biased region" description="Basic and acidic residues" evidence="1">
    <location>
        <begin position="267"/>
        <end position="278"/>
    </location>
</feature>
<sequence length="585" mass="65763">MTHGSSVSSALEAVSICPRQQYRRPVKDLSFAIASHVRAYIDHQSYEQAYTFLHSLLAAGTSITVPAKPYVGLLAPPSQLALASTLIVYPHITTRARSADAIKGSDAALKYLRCVQDTVDRSTESLKTFRTAFTFSDSRRRTNILSPLNTPSSNRAYDVEQLSDFAANSKSLWRCAEDFWHAVGWALNCSVKHKKRWERWRLWLDIMLNFIEAEWDHCTKNGDLLQDTLIWQYICSQEPLAGNTRKRIFRAIFATGDPQSLNEFPEVWDKETQDPKPKDTKRHSGVVDFETGDIGDYASDEDVEMENASQSVGRGRRARKAPTNSDDTLPSLEEALLTDYDAAVQRLGGMDAVDLRQRLVTLLSKVARALPNNFTSIEGLFDTFTLQLRYLPVFALSLLITTSRLSPLDQVALNVTVFTALTSEKYINYTDSTPTQDEFEQLLLPYRARTQSFAENAKVSLVLEQVFMSMMERLHLQHTEALQAAVDAGIKERSNVKGKRDNPVEEEVGEALLMTSSERLRGLMQMLNAMTGEMPIRESPRKKRPRIRTFGNPLNSRRVTIIDPANMEAGVGVTAALCLQYLAAH</sequence>
<reference evidence="2" key="1">
    <citation type="journal article" date="2020" name="Stud. Mycol.">
        <title>101 Dothideomycetes genomes: a test case for predicting lifestyles and emergence of pathogens.</title>
        <authorList>
            <person name="Haridas S."/>
            <person name="Albert R."/>
            <person name="Binder M."/>
            <person name="Bloem J."/>
            <person name="Labutti K."/>
            <person name="Salamov A."/>
            <person name="Andreopoulos B."/>
            <person name="Baker S."/>
            <person name="Barry K."/>
            <person name="Bills G."/>
            <person name="Bluhm B."/>
            <person name="Cannon C."/>
            <person name="Castanera R."/>
            <person name="Culley D."/>
            <person name="Daum C."/>
            <person name="Ezra D."/>
            <person name="Gonzalez J."/>
            <person name="Henrissat B."/>
            <person name="Kuo A."/>
            <person name="Liang C."/>
            <person name="Lipzen A."/>
            <person name="Lutzoni F."/>
            <person name="Magnuson J."/>
            <person name="Mondo S."/>
            <person name="Nolan M."/>
            <person name="Ohm R."/>
            <person name="Pangilinan J."/>
            <person name="Park H.-J."/>
            <person name="Ramirez L."/>
            <person name="Alfaro M."/>
            <person name="Sun H."/>
            <person name="Tritt A."/>
            <person name="Yoshinaga Y."/>
            <person name="Zwiers L.-H."/>
            <person name="Turgeon B."/>
            <person name="Goodwin S."/>
            <person name="Spatafora J."/>
            <person name="Crous P."/>
            <person name="Grigoriev I."/>
        </authorList>
    </citation>
    <scope>NUCLEOTIDE SEQUENCE</scope>
    <source>
        <strain evidence="2">CBS 690.94</strain>
    </source>
</reference>
<feature type="compositionally biased region" description="Acidic residues" evidence="1">
    <location>
        <begin position="290"/>
        <end position="305"/>
    </location>
</feature>
<organism evidence="2 3">
    <name type="scientific">Karstenula rhodostoma CBS 690.94</name>
    <dbReference type="NCBI Taxonomy" id="1392251"/>
    <lineage>
        <taxon>Eukaryota</taxon>
        <taxon>Fungi</taxon>
        <taxon>Dikarya</taxon>
        <taxon>Ascomycota</taxon>
        <taxon>Pezizomycotina</taxon>
        <taxon>Dothideomycetes</taxon>
        <taxon>Pleosporomycetidae</taxon>
        <taxon>Pleosporales</taxon>
        <taxon>Massarineae</taxon>
        <taxon>Didymosphaeriaceae</taxon>
        <taxon>Karstenula</taxon>
    </lineage>
</organism>
<dbReference type="OrthoDB" id="5411773at2759"/>
<evidence type="ECO:0000313" key="3">
    <source>
        <dbReference type="Proteomes" id="UP000799764"/>
    </source>
</evidence>
<protein>
    <submittedName>
        <fullName evidence="2">Uncharacterized protein</fullName>
    </submittedName>
</protein>
<comment type="caution">
    <text evidence="2">The sequence shown here is derived from an EMBL/GenBank/DDBJ whole genome shotgun (WGS) entry which is preliminary data.</text>
</comment>
<evidence type="ECO:0000256" key="1">
    <source>
        <dbReference type="SAM" id="MobiDB-lite"/>
    </source>
</evidence>
<dbReference type="Proteomes" id="UP000799764">
    <property type="component" value="Unassembled WGS sequence"/>
</dbReference>
<accession>A0A9P4PS22</accession>
<evidence type="ECO:0000313" key="2">
    <source>
        <dbReference type="EMBL" id="KAF2449142.1"/>
    </source>
</evidence>
<dbReference type="EMBL" id="MU001494">
    <property type="protein sequence ID" value="KAF2449142.1"/>
    <property type="molecule type" value="Genomic_DNA"/>
</dbReference>
<name>A0A9P4PS22_9PLEO</name>
<gene>
    <name evidence="2" type="ORF">P171DRAFT_480250</name>
</gene>